<reference evidence="1 2" key="1">
    <citation type="submission" date="2018-05" db="EMBL/GenBank/DDBJ databases">
        <title>Genomic Encyclopedia of Type Strains, Phase IV (KMG-IV): sequencing the most valuable type-strain genomes for metagenomic binning, comparative biology and taxonomic classification.</title>
        <authorList>
            <person name="Goeker M."/>
        </authorList>
    </citation>
    <scope>NUCLEOTIDE SEQUENCE [LARGE SCALE GENOMIC DNA]</scope>
    <source>
        <strain evidence="1 2">DSM 2626</strain>
    </source>
</reference>
<dbReference type="RefSeq" id="WP_109670452.1">
    <property type="nucleotide sequence ID" value="NZ_QGGH01000011.1"/>
</dbReference>
<dbReference type="EMBL" id="QGGH01000011">
    <property type="protein sequence ID" value="PWJ88402.1"/>
    <property type="molecule type" value="Genomic_DNA"/>
</dbReference>
<organism evidence="1 2">
    <name type="scientific">Rhizobium loti</name>
    <name type="common">Mesorhizobium loti</name>
    <dbReference type="NCBI Taxonomy" id="381"/>
    <lineage>
        <taxon>Bacteria</taxon>
        <taxon>Pseudomonadati</taxon>
        <taxon>Pseudomonadota</taxon>
        <taxon>Alphaproteobacteria</taxon>
        <taxon>Hyphomicrobiales</taxon>
        <taxon>Phyllobacteriaceae</taxon>
        <taxon>Mesorhizobium</taxon>
    </lineage>
</organism>
<dbReference type="AlphaFoldDB" id="A0A8E2W870"/>
<dbReference type="GeneID" id="61054898"/>
<name>A0A8E2W870_RHILI</name>
<accession>A0A8E2W870</accession>
<comment type="caution">
    <text evidence="1">The sequence shown here is derived from an EMBL/GenBank/DDBJ whole genome shotgun (WGS) entry which is preliminary data.</text>
</comment>
<sequence>MNAARFNNALRILLSLDTSDLINGGVVDQNWGTAEASSRDQVRAFLSDPVREALRMPDANFDRLFALVESRQPESKSTQIRSVSHV</sequence>
<proteinExistence type="predicted"/>
<dbReference type="Proteomes" id="UP000245631">
    <property type="component" value="Unassembled WGS sequence"/>
</dbReference>
<evidence type="ECO:0000313" key="2">
    <source>
        <dbReference type="Proteomes" id="UP000245631"/>
    </source>
</evidence>
<gene>
    <name evidence="1" type="ORF">C8D77_111125</name>
</gene>
<evidence type="ECO:0000313" key="1">
    <source>
        <dbReference type="EMBL" id="PWJ88402.1"/>
    </source>
</evidence>
<protein>
    <submittedName>
        <fullName evidence="1">Uncharacterized protein</fullName>
    </submittedName>
</protein>